<dbReference type="eggNOG" id="COG4191">
    <property type="taxonomic scope" value="Bacteria"/>
</dbReference>
<dbReference type="SMART" id="SM00387">
    <property type="entry name" value="HATPase_c"/>
    <property type="match status" value="1"/>
</dbReference>
<evidence type="ECO:0000256" key="3">
    <source>
        <dbReference type="SAM" id="Coils"/>
    </source>
</evidence>
<dbReference type="InterPro" id="IPR036890">
    <property type="entry name" value="HATPase_C_sf"/>
</dbReference>
<dbReference type="GO" id="GO:0000155">
    <property type="term" value="F:phosphorelay sensor kinase activity"/>
    <property type="evidence" value="ECO:0007669"/>
    <property type="project" value="InterPro"/>
</dbReference>
<keyword evidence="5" id="KW-0808">Transferase</keyword>
<comment type="catalytic activity">
    <reaction evidence="1">
        <text>ATP + protein L-histidine = ADP + protein N-phospho-L-histidine.</text>
        <dbReference type="EC" id="2.7.13.3"/>
    </reaction>
</comment>
<dbReference type="Pfam" id="PF02518">
    <property type="entry name" value="HATPase_c"/>
    <property type="match status" value="1"/>
</dbReference>
<accession>A0A011RCN3</accession>
<feature type="coiled-coil region" evidence="3">
    <location>
        <begin position="109"/>
        <end position="157"/>
    </location>
</feature>
<dbReference type="Proteomes" id="UP000022141">
    <property type="component" value="Unassembled WGS sequence"/>
</dbReference>
<feature type="domain" description="Histidine kinase" evidence="4">
    <location>
        <begin position="173"/>
        <end position="421"/>
    </location>
</feature>
<proteinExistence type="predicted"/>
<evidence type="ECO:0000313" key="5">
    <source>
        <dbReference type="EMBL" id="EXI88979.1"/>
    </source>
</evidence>
<dbReference type="PROSITE" id="PS50109">
    <property type="entry name" value="HIS_KIN"/>
    <property type="match status" value="1"/>
</dbReference>
<name>A0A011RCN3_ACCRE</name>
<keyword evidence="6" id="KW-1185">Reference proteome</keyword>
<sequence length="425" mass="45766">MHQSLLQSLRSVALADISLAGRVISANDGFYAVLQLAPGSVVDNVAPYISDPSFAELAAGAQRATPGQVVHQGLITFLGELGEPRSLLAKVCRRGDHLAMIAEHDVRENENLLAAVMDLNDELAEQQRALARANRQLTAEKAEQQRLLQELAAAQAHLVQSAQLVSVGQLAAGVAHEINNPISFVRANVATLGGYVQDLLAIIDAYAAGEALLARDSSLLARIHALRERCDLDFVRDDAPAVVADSAAGIARVARIVSDLKDFARIDESEWQVADLHAGLESTLNVASHELRQSAEVVRQYGDLPALHCCPGQLNHVFMNLLVNAIQSLDESGNGAGRIFLRTGRQGDQGWIEIEDNGRGIAPENLARIFEPFYTTRAIGRGTGLGLSSAWGIVRMHGGRIDVRSELGKGSAFRIWLPLARTTNE</sequence>
<dbReference type="Gene3D" id="1.10.287.130">
    <property type="match status" value="1"/>
</dbReference>
<dbReference type="PANTHER" id="PTHR43065">
    <property type="entry name" value="SENSOR HISTIDINE KINASE"/>
    <property type="match status" value="1"/>
</dbReference>
<dbReference type="STRING" id="1454004.AW11_01837"/>
<evidence type="ECO:0000313" key="6">
    <source>
        <dbReference type="Proteomes" id="UP000022141"/>
    </source>
</evidence>
<dbReference type="EC" id="2.7.13.3" evidence="2"/>
<dbReference type="PATRIC" id="fig|1454004.3.peg.1895"/>
<dbReference type="EMBL" id="JEMY01000022">
    <property type="protein sequence ID" value="EXI88979.1"/>
    <property type="molecule type" value="Genomic_DNA"/>
</dbReference>
<organism evidence="5 6">
    <name type="scientific">Accumulibacter regalis</name>
    <dbReference type="NCBI Taxonomy" id="522306"/>
    <lineage>
        <taxon>Bacteria</taxon>
        <taxon>Pseudomonadati</taxon>
        <taxon>Pseudomonadota</taxon>
        <taxon>Betaproteobacteria</taxon>
        <taxon>Candidatus Accumulibacter</taxon>
    </lineage>
</organism>
<evidence type="ECO:0000256" key="1">
    <source>
        <dbReference type="ARBA" id="ARBA00000085"/>
    </source>
</evidence>
<dbReference type="SUPFAM" id="SSF55874">
    <property type="entry name" value="ATPase domain of HSP90 chaperone/DNA topoisomerase II/histidine kinase"/>
    <property type="match status" value="1"/>
</dbReference>
<dbReference type="Gene3D" id="3.30.565.10">
    <property type="entry name" value="Histidine kinase-like ATPase, C-terminal domain"/>
    <property type="match status" value="1"/>
</dbReference>
<dbReference type="InterPro" id="IPR004358">
    <property type="entry name" value="Sig_transdc_His_kin-like_C"/>
</dbReference>
<dbReference type="InterPro" id="IPR005467">
    <property type="entry name" value="His_kinase_dom"/>
</dbReference>
<keyword evidence="3" id="KW-0175">Coiled coil</keyword>
<dbReference type="PRINTS" id="PR00344">
    <property type="entry name" value="BCTRLSENSOR"/>
</dbReference>
<comment type="caution">
    <text evidence="5">The sequence shown here is derived from an EMBL/GenBank/DDBJ whole genome shotgun (WGS) entry which is preliminary data.</text>
</comment>
<reference evidence="5" key="1">
    <citation type="submission" date="2014-02" db="EMBL/GenBank/DDBJ databases">
        <title>Expanding our view of genomic diversity in Candidatus Accumulibacter clades.</title>
        <authorList>
            <person name="Skennerton C.T."/>
            <person name="Barr J.J."/>
            <person name="Slater F.R."/>
            <person name="Bond P.L."/>
            <person name="Tyson G.W."/>
        </authorList>
    </citation>
    <scope>NUCLEOTIDE SEQUENCE [LARGE SCALE GENOMIC DNA]</scope>
</reference>
<evidence type="ECO:0000256" key="2">
    <source>
        <dbReference type="ARBA" id="ARBA00012438"/>
    </source>
</evidence>
<dbReference type="AlphaFoldDB" id="A0A011RCN3"/>
<protein>
    <recommendedName>
        <fullName evidence="2">histidine kinase</fullName>
        <ecNumber evidence="2">2.7.13.3</ecNumber>
    </recommendedName>
</protein>
<gene>
    <name evidence="5" type="primary">zraS_5</name>
    <name evidence="5" type="ORF">AW11_01837</name>
</gene>
<dbReference type="InterPro" id="IPR036097">
    <property type="entry name" value="HisK_dim/P_sf"/>
</dbReference>
<dbReference type="SUPFAM" id="SSF47384">
    <property type="entry name" value="Homodimeric domain of signal transducing histidine kinase"/>
    <property type="match status" value="1"/>
</dbReference>
<dbReference type="InterPro" id="IPR003594">
    <property type="entry name" value="HATPase_dom"/>
</dbReference>
<dbReference type="PANTHER" id="PTHR43065:SF50">
    <property type="entry name" value="HISTIDINE KINASE"/>
    <property type="match status" value="1"/>
</dbReference>
<evidence type="ECO:0000259" key="4">
    <source>
        <dbReference type="PROSITE" id="PS50109"/>
    </source>
</evidence>